<proteinExistence type="predicted"/>
<feature type="coiled-coil region" evidence="1">
    <location>
        <begin position="333"/>
        <end position="364"/>
    </location>
</feature>
<organism evidence="2 3">
    <name type="scientific">Leishmania naiffi</name>
    <dbReference type="NCBI Taxonomy" id="5678"/>
    <lineage>
        <taxon>Eukaryota</taxon>
        <taxon>Discoba</taxon>
        <taxon>Euglenozoa</taxon>
        <taxon>Kinetoplastea</taxon>
        <taxon>Metakinetoplastina</taxon>
        <taxon>Trypanosomatida</taxon>
        <taxon>Trypanosomatidae</taxon>
        <taxon>Leishmaniinae</taxon>
        <taxon>Leishmania</taxon>
        <taxon>Leishmania naiffi species complex</taxon>
    </lineage>
</organism>
<comment type="caution">
    <text evidence="2">The sequence shown here is derived from an EMBL/GenBank/DDBJ whole genome shotgun (WGS) entry which is preliminary data.</text>
</comment>
<protein>
    <submittedName>
        <fullName evidence="2">Uncharacterized protein</fullName>
    </submittedName>
</protein>
<evidence type="ECO:0000313" key="2">
    <source>
        <dbReference type="EMBL" id="KAL0528656.1"/>
    </source>
</evidence>
<dbReference type="Proteomes" id="UP001501274">
    <property type="component" value="Unassembled WGS sequence"/>
</dbReference>
<keyword evidence="1" id="KW-0175">Coiled coil</keyword>
<evidence type="ECO:0000313" key="3">
    <source>
        <dbReference type="Proteomes" id="UP001501274"/>
    </source>
</evidence>
<keyword evidence="3" id="KW-1185">Reference proteome</keyword>
<feature type="coiled-coil region" evidence="1">
    <location>
        <begin position="480"/>
        <end position="532"/>
    </location>
</feature>
<gene>
    <name evidence="2" type="ORF">Q4I28_001676</name>
</gene>
<accession>A0AAW3C3A8</accession>
<dbReference type="AlphaFoldDB" id="A0AAW3C3A8"/>
<feature type="coiled-coil region" evidence="1">
    <location>
        <begin position="115"/>
        <end position="149"/>
    </location>
</feature>
<reference evidence="2 3" key="1">
    <citation type="submission" date="2024-02" db="EMBL/GenBank/DDBJ databases">
        <title>FIRST GENOME SEQUENCES OF Leishmania (Viannia) shawi, Leishmania (Viannia) lindenbergi AND Leishmania (Viannia) utingensis.</title>
        <authorList>
            <person name="Resadore F."/>
            <person name="Custodio M.G.F."/>
            <person name="Boite M.C."/>
            <person name="Cupolillo E."/>
            <person name="Ferreira G.E.M."/>
        </authorList>
    </citation>
    <scope>NUCLEOTIDE SEQUENCE [LARGE SCALE GENOMIC DNA]</scope>
    <source>
        <strain evidence="2 3">MDAS/BR/1979/M5533</strain>
    </source>
</reference>
<dbReference type="EMBL" id="JBAMZN010000012">
    <property type="protein sequence ID" value="KAL0528656.1"/>
    <property type="molecule type" value="Genomic_DNA"/>
</dbReference>
<sequence length="556" mass="62824">MPGCHAPLARLAPHIGGRLYEDASLVSSTSPPASSIPDLTCKRASSLSRAQLQHRREEQLRHALEHTNPSQAEVSAVASAAYVQALMELIDQHAVTVQQVTGNIDALRGQREARYIEFKQEVQQREVELQRLRNERSDLTLQVQEERERSTRLLHENTVLHAHQAEQRGQLEKLVELCRARGRRLSALHKQNSRVTGSTPHQRRSMETNAGVLAGASREDAIAADVGDEESDPELNRMGISAKGTRAPASSAACSTSPALTSPPASMSIHKAVGATASLQWPSSSSPATLSGLAEDTEVAALLNVPYKAQVPGTPFGPSSHTITANAAATTHLLALNEEVNMLREQLEEQRATYEQERGARTTENDELHRQYLEKEAKYRTTIDQLELLHEESLRDLVQYRHSTEKRLRDVRGQVDWLRAALQEALELAEKERRRQHNEVYTTEQRMSLQYYPKVQSLHAELEECRRGALAQAQYSTKVIAEKDALVKELRQKLKAEASQRKRIEERYRLEMKGVHSELDLMRQSLRQMERRVYYRDVRDQASEEAQHGLERYYDS</sequence>
<name>A0AAW3C3A8_9TRYP</name>
<evidence type="ECO:0000256" key="1">
    <source>
        <dbReference type="SAM" id="Coils"/>
    </source>
</evidence>